<dbReference type="AlphaFoldDB" id="A0A8J4CU66"/>
<protein>
    <submittedName>
        <fullName evidence="1">Uncharacterized protein</fullName>
    </submittedName>
</protein>
<name>A0A8J4CU66_9CHLO</name>
<evidence type="ECO:0000313" key="1">
    <source>
        <dbReference type="EMBL" id="GIL86859.1"/>
    </source>
</evidence>
<dbReference type="Pfam" id="PF13481">
    <property type="entry name" value="AAA_25"/>
    <property type="match status" value="1"/>
</dbReference>
<sequence length="379" mass="40760">SVLLEVMADVGDAAVQLARDAYNQNNLLSGVSADGDFEEPITLFKNKIVCGQLNIVAVVGGAGKTTLATVVCTLALMGGEMGGERIPPMGMMEHETGSYKPRAIYVEGENRLDAIQTQINGMYQVAGQPRTFNPTDQIKFLAAGAKGDYFLDKEETGKGRSLLEWLGQRLKDPSVAIVVIDSLNSVVSGGTRTTNDGAAMQRILQGLFDLAKTFKVTILLLHHSNKKGQDAVFKGMRPNASMISGAAAITNIPRQVLFVTPLMSGGNPDKTWKQVITLKTNCTKATGPLYFRTCQALTSMGKSFLTGWNEYQPPGELVMTAQVQADDPCTAILRVLRNSGDAGAMWTYVERDLLADEAFTIAQSTARGARDPSASRRSS</sequence>
<dbReference type="OrthoDB" id="560665at2759"/>
<proteinExistence type="predicted"/>
<feature type="non-terminal residue" evidence="1">
    <location>
        <position position="379"/>
    </location>
</feature>
<gene>
    <name evidence="1" type="ORF">Vretifemale_15044</name>
</gene>
<accession>A0A8J4CU66</accession>
<dbReference type="Proteomes" id="UP000747110">
    <property type="component" value="Unassembled WGS sequence"/>
</dbReference>
<organism evidence="1 2">
    <name type="scientific">Volvox reticuliferus</name>
    <dbReference type="NCBI Taxonomy" id="1737510"/>
    <lineage>
        <taxon>Eukaryota</taxon>
        <taxon>Viridiplantae</taxon>
        <taxon>Chlorophyta</taxon>
        <taxon>core chlorophytes</taxon>
        <taxon>Chlorophyceae</taxon>
        <taxon>CS clade</taxon>
        <taxon>Chlamydomonadales</taxon>
        <taxon>Volvocaceae</taxon>
        <taxon>Volvox</taxon>
    </lineage>
</organism>
<dbReference type="Gene3D" id="3.40.50.300">
    <property type="entry name" value="P-loop containing nucleotide triphosphate hydrolases"/>
    <property type="match status" value="1"/>
</dbReference>
<keyword evidence="2" id="KW-1185">Reference proteome</keyword>
<comment type="caution">
    <text evidence="1">The sequence shown here is derived from an EMBL/GenBank/DDBJ whole genome shotgun (WGS) entry which is preliminary data.</text>
</comment>
<dbReference type="EMBL" id="BNCP01000037">
    <property type="protein sequence ID" value="GIL86859.1"/>
    <property type="molecule type" value="Genomic_DNA"/>
</dbReference>
<evidence type="ECO:0000313" key="2">
    <source>
        <dbReference type="Proteomes" id="UP000747110"/>
    </source>
</evidence>
<dbReference type="SUPFAM" id="SSF52540">
    <property type="entry name" value="P-loop containing nucleoside triphosphate hydrolases"/>
    <property type="match status" value="1"/>
</dbReference>
<reference evidence="1" key="1">
    <citation type="journal article" date="2021" name="Proc. Natl. Acad. Sci. U.S.A.">
        <title>Three genomes in the algal genus Volvox reveal the fate of a haploid sex-determining region after a transition to homothallism.</title>
        <authorList>
            <person name="Yamamoto K."/>
            <person name="Hamaji T."/>
            <person name="Kawai-Toyooka H."/>
            <person name="Matsuzaki R."/>
            <person name="Takahashi F."/>
            <person name="Nishimura Y."/>
            <person name="Kawachi M."/>
            <person name="Noguchi H."/>
            <person name="Minakuchi Y."/>
            <person name="Umen J.G."/>
            <person name="Toyoda A."/>
            <person name="Nozaki H."/>
        </authorList>
    </citation>
    <scope>NUCLEOTIDE SEQUENCE</scope>
    <source>
        <strain evidence="1">NIES-3786</strain>
    </source>
</reference>
<dbReference type="InterPro" id="IPR027417">
    <property type="entry name" value="P-loop_NTPase"/>
</dbReference>